<dbReference type="KEGG" id="pco:PHACADRAFT_194945"/>
<dbReference type="RefSeq" id="XP_007395204.1">
    <property type="nucleotide sequence ID" value="XM_007395142.1"/>
</dbReference>
<protein>
    <submittedName>
        <fullName evidence="1">Uncharacterized protein</fullName>
    </submittedName>
</protein>
<keyword evidence="2" id="KW-1185">Reference proteome</keyword>
<gene>
    <name evidence="1" type="ORF">PHACADRAFT_194945</name>
</gene>
<organism evidence="1 2">
    <name type="scientific">Phanerochaete carnosa (strain HHB-10118-sp)</name>
    <name type="common">White-rot fungus</name>
    <name type="synonym">Peniophora carnosa</name>
    <dbReference type="NCBI Taxonomy" id="650164"/>
    <lineage>
        <taxon>Eukaryota</taxon>
        <taxon>Fungi</taxon>
        <taxon>Dikarya</taxon>
        <taxon>Basidiomycota</taxon>
        <taxon>Agaricomycotina</taxon>
        <taxon>Agaricomycetes</taxon>
        <taxon>Polyporales</taxon>
        <taxon>Phanerochaetaceae</taxon>
        <taxon>Phanerochaete</taxon>
    </lineage>
</organism>
<sequence length="220" mass="24711">MDYFKNRYENEVFGYWCFQVVSAPEAIEVIQAHIDSLASIAFNLRGPTIWKTHYAPTDVLRKNLHEGFLMPLDCLQLTCPRKTRNALWRHSSAEAPTCWCKLTSNQLSAKDNQQMPPECPFSPANAPIYFGTAKYDYACVPKAGYTVFGNEVFSGYSVTILADEIARNLEAWIEGAVMPKAGLQQCFLYRVPSVADADNACATFSQPSVLLFYGPSTYKF</sequence>
<dbReference type="EMBL" id="JH930471">
    <property type="protein sequence ID" value="EKM57397.1"/>
    <property type="molecule type" value="Genomic_DNA"/>
</dbReference>
<dbReference type="Proteomes" id="UP000008370">
    <property type="component" value="Unassembled WGS sequence"/>
</dbReference>
<evidence type="ECO:0000313" key="2">
    <source>
        <dbReference type="Proteomes" id="UP000008370"/>
    </source>
</evidence>
<dbReference type="OrthoDB" id="408373at2759"/>
<dbReference type="HOGENOM" id="CLU_1256436_0_0_1"/>
<dbReference type="GeneID" id="18911051"/>
<accession>K5X3M3</accession>
<reference evidence="1 2" key="1">
    <citation type="journal article" date="2012" name="BMC Genomics">
        <title>Comparative genomics of the white-rot fungi, Phanerochaete carnosa and P. chrysosporium, to elucidate the genetic basis of the distinct wood types they colonize.</title>
        <authorList>
            <person name="Suzuki H."/>
            <person name="MacDonald J."/>
            <person name="Syed K."/>
            <person name="Salamov A."/>
            <person name="Hori C."/>
            <person name="Aerts A."/>
            <person name="Henrissat B."/>
            <person name="Wiebenga A."/>
            <person name="vanKuyk P.A."/>
            <person name="Barry K."/>
            <person name="Lindquist E."/>
            <person name="LaButti K."/>
            <person name="Lapidus A."/>
            <person name="Lucas S."/>
            <person name="Coutinho P."/>
            <person name="Gong Y."/>
            <person name="Samejima M."/>
            <person name="Mahadevan R."/>
            <person name="Abou-Zaid M."/>
            <person name="de Vries R.P."/>
            <person name="Igarashi K."/>
            <person name="Yadav J.S."/>
            <person name="Grigoriev I.V."/>
            <person name="Master E.R."/>
        </authorList>
    </citation>
    <scope>NUCLEOTIDE SEQUENCE [LARGE SCALE GENOMIC DNA]</scope>
    <source>
        <strain evidence="1 2">HHB-10118-sp</strain>
    </source>
</reference>
<dbReference type="InParanoid" id="K5X3M3"/>
<name>K5X3M3_PHACS</name>
<proteinExistence type="predicted"/>
<evidence type="ECO:0000313" key="1">
    <source>
        <dbReference type="EMBL" id="EKM57397.1"/>
    </source>
</evidence>
<dbReference type="AlphaFoldDB" id="K5X3M3"/>